<feature type="transmembrane region" description="Helical" evidence="7">
    <location>
        <begin position="166"/>
        <end position="193"/>
    </location>
</feature>
<dbReference type="PANTHER" id="PTHR31272:SF6">
    <property type="entry name" value="CYTOCHROME C-TYPE BIOGENESIS CCDA-LIKE CHLOROPLASTIC PROTEIN"/>
    <property type="match status" value="1"/>
</dbReference>
<feature type="transmembrane region" description="Helical" evidence="7">
    <location>
        <begin position="60"/>
        <end position="81"/>
    </location>
</feature>
<feature type="domain" description="Cytochrome C biogenesis protein transmembrane" evidence="8">
    <location>
        <begin position="22"/>
        <end position="209"/>
    </location>
</feature>
<dbReference type="GO" id="GO:0016020">
    <property type="term" value="C:membrane"/>
    <property type="evidence" value="ECO:0007669"/>
    <property type="project" value="UniProtKB-SubCell"/>
</dbReference>
<keyword evidence="10" id="KW-1185">Reference proteome</keyword>
<dbReference type="EMBL" id="BSFN01000024">
    <property type="protein sequence ID" value="GLK91711.1"/>
    <property type="molecule type" value="Genomic_DNA"/>
</dbReference>
<sequence>MIELTPEALRQAVEAMGYGAVGIGFLAGLAFSVNPVAVAAIPVALAYVTKARERREALRLGGLFVAGMLATHLLLGLIAGLGGRWVADLMGRGWGLVLGPLLIGLGLIWGGWVKLPLPALVRRAKRPTGAWGAFALGVPFSVAVCPVCTPTLLALLGVVAVLGSPWLGAAVLLAFALGRAVPIVLGAWAIGWLEALRALNRFRRAFDLVAALTLVATGLYLLNAYFVVIPALAA</sequence>
<feature type="transmembrane region" description="Helical" evidence="7">
    <location>
        <begin position="93"/>
        <end position="112"/>
    </location>
</feature>
<dbReference type="GO" id="GO:0017004">
    <property type="term" value="P:cytochrome complex assembly"/>
    <property type="evidence" value="ECO:0007669"/>
    <property type="project" value="UniProtKB-KW"/>
</dbReference>
<accession>A0A9W6K948</accession>
<dbReference type="PANTHER" id="PTHR31272">
    <property type="entry name" value="CYTOCHROME C-TYPE BIOGENESIS PROTEIN HI_1454-RELATED"/>
    <property type="match status" value="1"/>
</dbReference>
<dbReference type="InterPro" id="IPR003834">
    <property type="entry name" value="Cyt_c_assmbl_TM_dom"/>
</dbReference>
<evidence type="ECO:0000256" key="1">
    <source>
        <dbReference type="ARBA" id="ARBA00004141"/>
    </source>
</evidence>
<protein>
    <recommendedName>
        <fullName evidence="8">Cytochrome C biogenesis protein transmembrane domain-containing protein</fullName>
    </recommendedName>
</protein>
<keyword evidence="5 7" id="KW-1133">Transmembrane helix</keyword>
<comment type="similarity">
    <text evidence="2">Belongs to the DsbD family.</text>
</comment>
<gene>
    <name evidence="9" type="ORF">GCM10017655_47750</name>
</gene>
<reference evidence="9" key="2">
    <citation type="submission" date="2023-01" db="EMBL/GenBank/DDBJ databases">
        <authorList>
            <person name="Sun Q."/>
            <person name="Evtushenko L."/>
        </authorList>
    </citation>
    <scope>NUCLEOTIDE SEQUENCE</scope>
    <source>
        <strain evidence="9">VKM B-2935</strain>
    </source>
</reference>
<evidence type="ECO:0000256" key="3">
    <source>
        <dbReference type="ARBA" id="ARBA00022692"/>
    </source>
</evidence>
<feature type="transmembrane region" description="Helical" evidence="7">
    <location>
        <begin position="205"/>
        <end position="233"/>
    </location>
</feature>
<keyword evidence="4" id="KW-0201">Cytochrome c-type biogenesis</keyword>
<comment type="caution">
    <text evidence="9">The sequence shown here is derived from an EMBL/GenBank/DDBJ whole genome shotgun (WGS) entry which is preliminary data.</text>
</comment>
<evidence type="ECO:0000256" key="6">
    <source>
        <dbReference type="ARBA" id="ARBA00023136"/>
    </source>
</evidence>
<evidence type="ECO:0000256" key="2">
    <source>
        <dbReference type="ARBA" id="ARBA00006143"/>
    </source>
</evidence>
<comment type="subcellular location">
    <subcellularLocation>
        <location evidence="1">Membrane</location>
        <topology evidence="1">Multi-pass membrane protein</topology>
    </subcellularLocation>
</comment>
<feature type="transmembrane region" description="Helical" evidence="7">
    <location>
        <begin position="20"/>
        <end position="48"/>
    </location>
</feature>
<evidence type="ECO:0000256" key="5">
    <source>
        <dbReference type="ARBA" id="ARBA00022989"/>
    </source>
</evidence>
<evidence type="ECO:0000313" key="10">
    <source>
        <dbReference type="Proteomes" id="UP001143328"/>
    </source>
</evidence>
<proteinExistence type="inferred from homology"/>
<keyword evidence="6 7" id="KW-0472">Membrane</keyword>
<evidence type="ECO:0000256" key="7">
    <source>
        <dbReference type="SAM" id="Phobius"/>
    </source>
</evidence>
<dbReference type="Proteomes" id="UP001143328">
    <property type="component" value="Unassembled WGS sequence"/>
</dbReference>
<reference evidence="9" key="1">
    <citation type="journal article" date="2014" name="Int. J. Syst. Evol. Microbiol.">
        <title>Complete genome sequence of Corynebacterium casei LMG S-19264T (=DSM 44701T), isolated from a smear-ripened cheese.</title>
        <authorList>
            <consortium name="US DOE Joint Genome Institute (JGI-PGF)"/>
            <person name="Walter F."/>
            <person name="Albersmeier A."/>
            <person name="Kalinowski J."/>
            <person name="Ruckert C."/>
        </authorList>
    </citation>
    <scope>NUCLEOTIDE SEQUENCE</scope>
    <source>
        <strain evidence="9">VKM B-2935</strain>
    </source>
</reference>
<evidence type="ECO:0000256" key="4">
    <source>
        <dbReference type="ARBA" id="ARBA00022748"/>
    </source>
</evidence>
<evidence type="ECO:0000259" key="8">
    <source>
        <dbReference type="Pfam" id="PF02683"/>
    </source>
</evidence>
<evidence type="ECO:0000313" key="9">
    <source>
        <dbReference type="EMBL" id="GLK91711.1"/>
    </source>
</evidence>
<dbReference type="Pfam" id="PF02683">
    <property type="entry name" value="DsbD_TM"/>
    <property type="match status" value="1"/>
</dbReference>
<name>A0A9W6K948_9PSED</name>
<dbReference type="RefSeq" id="WP_271197966.1">
    <property type="nucleotide sequence ID" value="NZ_BSFN01000024.1"/>
</dbReference>
<dbReference type="AlphaFoldDB" id="A0A9W6K948"/>
<feature type="transmembrane region" description="Helical" evidence="7">
    <location>
        <begin position="133"/>
        <end position="160"/>
    </location>
</feature>
<keyword evidence="3 7" id="KW-0812">Transmembrane</keyword>
<dbReference type="InterPro" id="IPR051790">
    <property type="entry name" value="Cytochrome_c-biogenesis_DsbD"/>
</dbReference>
<organism evidence="9 10">
    <name type="scientific">Pseudomonas turukhanskensis</name>
    <dbReference type="NCBI Taxonomy" id="1806536"/>
    <lineage>
        <taxon>Bacteria</taxon>
        <taxon>Pseudomonadati</taxon>
        <taxon>Pseudomonadota</taxon>
        <taxon>Gammaproteobacteria</taxon>
        <taxon>Pseudomonadales</taxon>
        <taxon>Pseudomonadaceae</taxon>
        <taxon>Pseudomonas</taxon>
    </lineage>
</organism>